<sequence>MFKLQYSNRDSEDQLNSQGSVYLDYLPKFKIEKFHGTGTQDARRWLMDLKAEFRDHNLKIPAEPSLWVEALFRETDEEAARWMDSTPHIRRIVDNYEVATASDATYLEQSLKDKFPMVANVESSKSASEVLSEFAQFESEPLFDYYGRAVAFLRLINIKDRRKDGTCETLSGAEDMVLDMLIKAFVAGLKEEDLHLDSITHGATTTSSLALTYDIVLESRRALGEIKKQSVLHTTK</sequence>
<dbReference type="Proteomes" id="UP000237438">
    <property type="component" value="Unassembled WGS sequence"/>
</dbReference>
<dbReference type="STRING" id="225359.A0A2S4PJ53"/>
<comment type="caution">
    <text evidence="1">The sequence shown here is derived from an EMBL/GenBank/DDBJ whole genome shotgun (WGS) entry which is preliminary data.</text>
</comment>
<evidence type="ECO:0000313" key="2">
    <source>
        <dbReference type="Proteomes" id="UP000237438"/>
    </source>
</evidence>
<proteinExistence type="predicted"/>
<evidence type="ECO:0000313" key="1">
    <source>
        <dbReference type="EMBL" id="POS82058.1"/>
    </source>
</evidence>
<dbReference type="OrthoDB" id="3595120at2759"/>
<dbReference type="EMBL" id="PEDP01004556">
    <property type="protein sequence ID" value="POS82058.1"/>
    <property type="molecule type" value="Genomic_DNA"/>
</dbReference>
<reference evidence="1 2" key="1">
    <citation type="submission" date="2017-10" db="EMBL/GenBank/DDBJ databases">
        <title>Development of genomic resources for the powdery mildew, Erysiphe pulchra.</title>
        <authorList>
            <person name="Wadl P.A."/>
            <person name="Mack B.M."/>
            <person name="Moore G."/>
            <person name="Beltz S.B."/>
        </authorList>
    </citation>
    <scope>NUCLEOTIDE SEQUENCE [LARGE SCALE GENOMIC DNA]</scope>
    <source>
        <strain evidence="1">Cflorida</strain>
    </source>
</reference>
<name>A0A2S4PJ53_9PEZI</name>
<protein>
    <recommendedName>
        <fullName evidence="3">Retrotransposon gag domain-containing protein</fullName>
    </recommendedName>
</protein>
<keyword evidence="2" id="KW-1185">Reference proteome</keyword>
<gene>
    <name evidence="1" type="ORF">EPUL_006833</name>
</gene>
<organism evidence="1 2">
    <name type="scientific">Erysiphe pulchra</name>
    <dbReference type="NCBI Taxonomy" id="225359"/>
    <lineage>
        <taxon>Eukaryota</taxon>
        <taxon>Fungi</taxon>
        <taxon>Dikarya</taxon>
        <taxon>Ascomycota</taxon>
        <taxon>Pezizomycotina</taxon>
        <taxon>Leotiomycetes</taxon>
        <taxon>Erysiphales</taxon>
        <taxon>Erysiphaceae</taxon>
        <taxon>Erysiphe</taxon>
    </lineage>
</organism>
<accession>A0A2S4PJ53</accession>
<evidence type="ECO:0008006" key="3">
    <source>
        <dbReference type="Google" id="ProtNLM"/>
    </source>
</evidence>
<dbReference type="AlphaFoldDB" id="A0A2S4PJ53"/>